<evidence type="ECO:0000313" key="5">
    <source>
        <dbReference type="EMBL" id="OCK86374.1"/>
    </source>
</evidence>
<keyword evidence="4" id="KW-0812">Transmembrane</keyword>
<dbReference type="PANTHER" id="PTHR11360:SF315">
    <property type="entry name" value="TRANSPORTER MCH2-RELATED"/>
    <property type="match status" value="1"/>
</dbReference>
<keyword evidence="4" id="KW-0472">Membrane</keyword>
<feature type="transmembrane region" description="Helical" evidence="4">
    <location>
        <begin position="152"/>
        <end position="174"/>
    </location>
</feature>
<keyword evidence="6" id="KW-1185">Reference proteome</keyword>
<dbReference type="Proteomes" id="UP000250266">
    <property type="component" value="Unassembled WGS sequence"/>
</dbReference>
<feature type="transmembrane region" description="Helical" evidence="4">
    <location>
        <begin position="393"/>
        <end position="412"/>
    </location>
</feature>
<feature type="transmembrane region" description="Helical" evidence="4">
    <location>
        <begin position="302"/>
        <end position="322"/>
    </location>
</feature>
<evidence type="ECO:0000256" key="1">
    <source>
        <dbReference type="ARBA" id="ARBA00004141"/>
    </source>
</evidence>
<dbReference type="EMBL" id="KV744805">
    <property type="protein sequence ID" value="OCK86374.1"/>
    <property type="molecule type" value="Genomic_DNA"/>
</dbReference>
<dbReference type="OrthoDB" id="2213137at2759"/>
<dbReference type="AlphaFoldDB" id="A0A8E2JLG7"/>
<organism evidence="5 6">
    <name type="scientific">Lepidopterella palustris CBS 459.81</name>
    <dbReference type="NCBI Taxonomy" id="1314670"/>
    <lineage>
        <taxon>Eukaryota</taxon>
        <taxon>Fungi</taxon>
        <taxon>Dikarya</taxon>
        <taxon>Ascomycota</taxon>
        <taxon>Pezizomycotina</taxon>
        <taxon>Dothideomycetes</taxon>
        <taxon>Pleosporomycetidae</taxon>
        <taxon>Mytilinidiales</taxon>
        <taxon>Argynnaceae</taxon>
        <taxon>Lepidopterella</taxon>
    </lineage>
</organism>
<feature type="transmembrane region" description="Helical" evidence="4">
    <location>
        <begin position="128"/>
        <end position="146"/>
    </location>
</feature>
<sequence length="461" mass="49824">MMTLQQVAQLDSIYSHSDLRLSTVELPVGPSEKSADEEQASTQVKTGDAPPNGGYGWVCVSCVFWINVHTLGLNSSYGVFLAHYLSTNTFPGTIRLEFAFIGGFSISQALPVSPIATAVTRLYGTRTTLLIGVFFETLSLIGASFANKVWHLFLSQGVCFGWGMGFLFVGSVVITPQWFTTRQSLANGKSAAGSGLGGLIYSLRHTMNLVCTLLVKDRNKQIGSSQLSFDYRLFNRPEFVLLQTFGFLSMLGYIVLLFSLPNYAQSVGMTAKQGSIIEAVLILGQALGLPPIGYFSDTIGRINIAATMTFLAGLFSLVIWTFAKSFGVMIFFTLIGGTVAGTFWAVVGPVTPEVIGLVDLPSALSITWMVLVLPTTFLEAIALEIVASNGGTYLGVQLFTGFMFMGAAIGELESKAVAIRTSLDSVVPVLEKPSNSENDWENGVVPHKSSFLKQMLLWRKV</sequence>
<dbReference type="Gene3D" id="1.20.1250.20">
    <property type="entry name" value="MFS general substrate transporter like domains"/>
    <property type="match status" value="2"/>
</dbReference>
<evidence type="ECO:0000256" key="3">
    <source>
        <dbReference type="SAM" id="MobiDB-lite"/>
    </source>
</evidence>
<dbReference type="SUPFAM" id="SSF103473">
    <property type="entry name" value="MFS general substrate transporter"/>
    <property type="match status" value="1"/>
</dbReference>
<dbReference type="InterPro" id="IPR011701">
    <property type="entry name" value="MFS"/>
</dbReference>
<gene>
    <name evidence="5" type="ORF">K432DRAFT_430931</name>
</gene>
<dbReference type="InterPro" id="IPR036259">
    <property type="entry name" value="MFS_trans_sf"/>
</dbReference>
<keyword evidence="4" id="KW-1133">Transmembrane helix</keyword>
<feature type="transmembrane region" description="Helical" evidence="4">
    <location>
        <begin position="239"/>
        <end position="264"/>
    </location>
</feature>
<dbReference type="PANTHER" id="PTHR11360">
    <property type="entry name" value="MONOCARBOXYLATE TRANSPORTER"/>
    <property type="match status" value="1"/>
</dbReference>
<dbReference type="Pfam" id="PF07690">
    <property type="entry name" value="MFS_1"/>
    <property type="match status" value="1"/>
</dbReference>
<comment type="similarity">
    <text evidence="2">Belongs to the major facilitator superfamily. Monocarboxylate porter (TC 2.A.1.13) family.</text>
</comment>
<feature type="transmembrane region" description="Helical" evidence="4">
    <location>
        <begin position="276"/>
        <end position="295"/>
    </location>
</feature>
<feature type="region of interest" description="Disordered" evidence="3">
    <location>
        <begin position="28"/>
        <end position="48"/>
    </location>
</feature>
<evidence type="ECO:0000313" key="6">
    <source>
        <dbReference type="Proteomes" id="UP000250266"/>
    </source>
</evidence>
<reference evidence="5 6" key="1">
    <citation type="journal article" date="2016" name="Nat. Commun.">
        <title>Ectomycorrhizal ecology is imprinted in the genome of the dominant symbiotic fungus Cenococcum geophilum.</title>
        <authorList>
            <consortium name="DOE Joint Genome Institute"/>
            <person name="Peter M."/>
            <person name="Kohler A."/>
            <person name="Ohm R.A."/>
            <person name="Kuo A."/>
            <person name="Krutzmann J."/>
            <person name="Morin E."/>
            <person name="Arend M."/>
            <person name="Barry K.W."/>
            <person name="Binder M."/>
            <person name="Choi C."/>
            <person name="Clum A."/>
            <person name="Copeland A."/>
            <person name="Grisel N."/>
            <person name="Haridas S."/>
            <person name="Kipfer T."/>
            <person name="LaButti K."/>
            <person name="Lindquist E."/>
            <person name="Lipzen A."/>
            <person name="Maire R."/>
            <person name="Meier B."/>
            <person name="Mihaltcheva S."/>
            <person name="Molinier V."/>
            <person name="Murat C."/>
            <person name="Poggeler S."/>
            <person name="Quandt C.A."/>
            <person name="Sperisen C."/>
            <person name="Tritt A."/>
            <person name="Tisserant E."/>
            <person name="Crous P.W."/>
            <person name="Henrissat B."/>
            <person name="Nehls U."/>
            <person name="Egli S."/>
            <person name="Spatafora J.W."/>
            <person name="Grigoriev I.V."/>
            <person name="Martin F.M."/>
        </authorList>
    </citation>
    <scope>NUCLEOTIDE SEQUENCE [LARGE SCALE GENOMIC DNA]</scope>
    <source>
        <strain evidence="5 6">CBS 459.81</strain>
    </source>
</reference>
<evidence type="ECO:0000256" key="4">
    <source>
        <dbReference type="SAM" id="Phobius"/>
    </source>
</evidence>
<feature type="transmembrane region" description="Helical" evidence="4">
    <location>
        <begin position="328"/>
        <end position="347"/>
    </location>
</feature>
<feature type="transmembrane region" description="Helical" evidence="4">
    <location>
        <begin position="354"/>
        <end position="373"/>
    </location>
</feature>
<dbReference type="InterPro" id="IPR050327">
    <property type="entry name" value="Proton-linked_MCT"/>
</dbReference>
<protein>
    <submittedName>
        <fullName evidence="5">MFS general substrate transporter</fullName>
    </submittedName>
</protein>
<proteinExistence type="inferred from homology"/>
<dbReference type="GO" id="GO:0016020">
    <property type="term" value="C:membrane"/>
    <property type="evidence" value="ECO:0007669"/>
    <property type="project" value="UniProtKB-SubCell"/>
</dbReference>
<evidence type="ECO:0000256" key="2">
    <source>
        <dbReference type="ARBA" id="ARBA00006727"/>
    </source>
</evidence>
<dbReference type="GO" id="GO:0022857">
    <property type="term" value="F:transmembrane transporter activity"/>
    <property type="evidence" value="ECO:0007669"/>
    <property type="project" value="InterPro"/>
</dbReference>
<accession>A0A8E2JLG7</accession>
<comment type="subcellular location">
    <subcellularLocation>
        <location evidence="1">Membrane</location>
        <topology evidence="1">Multi-pass membrane protein</topology>
    </subcellularLocation>
</comment>
<name>A0A8E2JLG7_9PEZI</name>